<feature type="transmembrane region" description="Helical" evidence="2">
    <location>
        <begin position="104"/>
        <end position="125"/>
    </location>
</feature>
<feature type="transmembrane region" description="Helical" evidence="2">
    <location>
        <begin position="266"/>
        <end position="292"/>
    </location>
</feature>
<feature type="transmembrane region" description="Helical" evidence="2">
    <location>
        <begin position="304"/>
        <end position="327"/>
    </location>
</feature>
<dbReference type="STRING" id="1036808.A0A0C3DRX0"/>
<proteinExistence type="predicted"/>
<keyword evidence="2" id="KW-1133">Transmembrane helix</keyword>
<feature type="transmembrane region" description="Helical" evidence="2">
    <location>
        <begin position="402"/>
        <end position="425"/>
    </location>
</feature>
<sequence>MTASPRLSVDVDSSSSNSDSPISPQSPVGLSEDAAATLVLLPDTEAQNPYDLDSDDDIDDERDPQLDIQRLNIPPLPASVVFLYLLSPYLKLGALYISDGAASLWHGLITLILAASLSAFCRHLWFMLGRYLRKVTLDDILIEAFIRGRGRGCNHSLSRAIISGVIVLFRILLAAFYMRDSVYSLLPLVPEAIQYHPRLYISALLGFVVLALSLSNTLAAKPVIYSSGLSLVSYVAWLIAVSHAYATGMLQPSADLPQRGILWNEYSSIVFACSTSLTVPLSASLASTLMAHPTKDHRKRLFKLLNVSSTTLGMLLILPLVIFTSIHTDLGSSKSVSDILVPIFRAGALVLSIPSIIVSTPSLRFPHILYRYYVNPSRLFTIFCVVSLSLVSPSVTCTLRDVTLLLACSGTFLLPALTHITIHYFRRPLAIIIPQASRSVPGTPRSSGVGSSSRPSLDPLLQRKERALQRRRLGRRLMWDIGIWLLLIPACASTLVWTVGRIARKW</sequence>
<dbReference type="EMBL" id="KN822035">
    <property type="protein sequence ID" value="KIM63390.1"/>
    <property type="molecule type" value="Genomic_DNA"/>
</dbReference>
<dbReference type="AlphaFoldDB" id="A0A0C3DRX0"/>
<evidence type="ECO:0000313" key="3">
    <source>
        <dbReference type="EMBL" id="KIM63390.1"/>
    </source>
</evidence>
<keyword evidence="2" id="KW-0472">Membrane</keyword>
<dbReference type="Proteomes" id="UP000053989">
    <property type="component" value="Unassembled WGS sequence"/>
</dbReference>
<keyword evidence="2" id="KW-0812">Transmembrane</keyword>
<feature type="transmembrane region" description="Helical" evidence="2">
    <location>
        <begin position="223"/>
        <end position="246"/>
    </location>
</feature>
<feature type="transmembrane region" description="Helical" evidence="2">
    <location>
        <begin position="379"/>
        <end position="396"/>
    </location>
</feature>
<feature type="region of interest" description="Disordered" evidence="1">
    <location>
        <begin position="1"/>
        <end position="29"/>
    </location>
</feature>
<feature type="transmembrane region" description="Helical" evidence="2">
    <location>
        <begin position="477"/>
        <end position="500"/>
    </location>
</feature>
<evidence type="ECO:0008006" key="5">
    <source>
        <dbReference type="Google" id="ProtNLM"/>
    </source>
</evidence>
<gene>
    <name evidence="3" type="ORF">SCLCIDRAFT_1214283</name>
</gene>
<organism evidence="3 4">
    <name type="scientific">Scleroderma citrinum Foug A</name>
    <dbReference type="NCBI Taxonomy" id="1036808"/>
    <lineage>
        <taxon>Eukaryota</taxon>
        <taxon>Fungi</taxon>
        <taxon>Dikarya</taxon>
        <taxon>Basidiomycota</taxon>
        <taxon>Agaricomycotina</taxon>
        <taxon>Agaricomycetes</taxon>
        <taxon>Agaricomycetidae</taxon>
        <taxon>Boletales</taxon>
        <taxon>Sclerodermatineae</taxon>
        <taxon>Sclerodermataceae</taxon>
        <taxon>Scleroderma</taxon>
    </lineage>
</organism>
<dbReference type="HOGENOM" id="CLU_028680_0_0_1"/>
<reference evidence="3 4" key="1">
    <citation type="submission" date="2014-04" db="EMBL/GenBank/DDBJ databases">
        <authorList>
            <consortium name="DOE Joint Genome Institute"/>
            <person name="Kuo A."/>
            <person name="Kohler A."/>
            <person name="Nagy L.G."/>
            <person name="Floudas D."/>
            <person name="Copeland A."/>
            <person name="Barry K.W."/>
            <person name="Cichocki N."/>
            <person name="Veneault-Fourrey C."/>
            <person name="LaButti K."/>
            <person name="Lindquist E.A."/>
            <person name="Lipzen A."/>
            <person name="Lundell T."/>
            <person name="Morin E."/>
            <person name="Murat C."/>
            <person name="Sun H."/>
            <person name="Tunlid A."/>
            <person name="Henrissat B."/>
            <person name="Grigoriev I.V."/>
            <person name="Hibbett D.S."/>
            <person name="Martin F."/>
            <person name="Nordberg H.P."/>
            <person name="Cantor M.N."/>
            <person name="Hua S.X."/>
        </authorList>
    </citation>
    <scope>NUCLEOTIDE SEQUENCE [LARGE SCALE GENOMIC DNA]</scope>
    <source>
        <strain evidence="3 4">Foug A</strain>
    </source>
</reference>
<reference evidence="4" key="2">
    <citation type="submission" date="2015-01" db="EMBL/GenBank/DDBJ databases">
        <title>Evolutionary Origins and Diversification of the Mycorrhizal Mutualists.</title>
        <authorList>
            <consortium name="DOE Joint Genome Institute"/>
            <consortium name="Mycorrhizal Genomics Consortium"/>
            <person name="Kohler A."/>
            <person name="Kuo A."/>
            <person name="Nagy L.G."/>
            <person name="Floudas D."/>
            <person name="Copeland A."/>
            <person name="Barry K.W."/>
            <person name="Cichocki N."/>
            <person name="Veneault-Fourrey C."/>
            <person name="LaButti K."/>
            <person name="Lindquist E.A."/>
            <person name="Lipzen A."/>
            <person name="Lundell T."/>
            <person name="Morin E."/>
            <person name="Murat C."/>
            <person name="Riley R."/>
            <person name="Ohm R."/>
            <person name="Sun H."/>
            <person name="Tunlid A."/>
            <person name="Henrissat B."/>
            <person name="Grigoriev I.V."/>
            <person name="Hibbett D.S."/>
            <person name="Martin F."/>
        </authorList>
    </citation>
    <scope>NUCLEOTIDE SEQUENCE [LARGE SCALE GENOMIC DNA]</scope>
    <source>
        <strain evidence="4">Foug A</strain>
    </source>
</reference>
<feature type="compositionally biased region" description="Low complexity" evidence="1">
    <location>
        <begin position="1"/>
        <end position="27"/>
    </location>
</feature>
<accession>A0A0C3DRX0</accession>
<protein>
    <recommendedName>
        <fullName evidence="5">Amino acid transporter transmembrane domain-containing protein</fullName>
    </recommendedName>
</protein>
<dbReference type="InParanoid" id="A0A0C3DRX0"/>
<dbReference type="OrthoDB" id="3259324at2759"/>
<evidence type="ECO:0000256" key="1">
    <source>
        <dbReference type="SAM" id="MobiDB-lite"/>
    </source>
</evidence>
<feature type="transmembrane region" description="Helical" evidence="2">
    <location>
        <begin position="339"/>
        <end position="358"/>
    </location>
</feature>
<evidence type="ECO:0000313" key="4">
    <source>
        <dbReference type="Proteomes" id="UP000053989"/>
    </source>
</evidence>
<evidence type="ECO:0000256" key="2">
    <source>
        <dbReference type="SAM" id="Phobius"/>
    </source>
</evidence>
<feature type="transmembrane region" description="Helical" evidence="2">
    <location>
        <begin position="76"/>
        <end position="98"/>
    </location>
</feature>
<feature type="transmembrane region" description="Helical" evidence="2">
    <location>
        <begin position="157"/>
        <end position="178"/>
    </location>
</feature>
<feature type="transmembrane region" description="Helical" evidence="2">
    <location>
        <begin position="198"/>
        <end position="216"/>
    </location>
</feature>
<keyword evidence="4" id="KW-1185">Reference proteome</keyword>
<name>A0A0C3DRX0_9AGAM</name>